<dbReference type="EMBL" id="CP012154">
    <property type="protein sequence ID" value="AKS42494.1"/>
    <property type="molecule type" value="Genomic_DNA"/>
</dbReference>
<dbReference type="STRING" id="1579979.WM2015_2129"/>
<accession>A0A0K0XXR9</accession>
<protein>
    <submittedName>
        <fullName evidence="1">Uncharacterized protein</fullName>
    </submittedName>
</protein>
<organism evidence="1 2">
    <name type="scientific">Wenzhouxiangella marina</name>
    <dbReference type="NCBI Taxonomy" id="1579979"/>
    <lineage>
        <taxon>Bacteria</taxon>
        <taxon>Pseudomonadati</taxon>
        <taxon>Pseudomonadota</taxon>
        <taxon>Gammaproteobacteria</taxon>
        <taxon>Chromatiales</taxon>
        <taxon>Wenzhouxiangellaceae</taxon>
        <taxon>Wenzhouxiangella</taxon>
    </lineage>
</organism>
<dbReference type="GO" id="GO:0004061">
    <property type="term" value="F:arylformamidase activity"/>
    <property type="evidence" value="ECO:0007669"/>
    <property type="project" value="InterPro"/>
</dbReference>
<dbReference type="Pfam" id="PF04199">
    <property type="entry name" value="Cyclase"/>
    <property type="match status" value="1"/>
</dbReference>
<dbReference type="OrthoDB" id="9814192at2"/>
<dbReference type="GO" id="GO:0019441">
    <property type="term" value="P:L-tryptophan catabolic process to kynurenine"/>
    <property type="evidence" value="ECO:0007669"/>
    <property type="project" value="InterPro"/>
</dbReference>
<dbReference type="Proteomes" id="UP000066624">
    <property type="component" value="Chromosome"/>
</dbReference>
<proteinExistence type="predicted"/>
<dbReference type="RefSeq" id="WP_049726049.1">
    <property type="nucleotide sequence ID" value="NZ_CP012154.1"/>
</dbReference>
<gene>
    <name evidence="1" type="ORF">WM2015_2129</name>
</gene>
<dbReference type="InterPro" id="IPR037175">
    <property type="entry name" value="KFase_sf"/>
</dbReference>
<dbReference type="Gene3D" id="3.50.30.50">
    <property type="entry name" value="Putative cyclase"/>
    <property type="match status" value="1"/>
</dbReference>
<evidence type="ECO:0000313" key="1">
    <source>
        <dbReference type="EMBL" id="AKS42494.1"/>
    </source>
</evidence>
<sequence length="255" mass="27416">MIVELEMAGRARRVDLSAGIALGIPIGEDGRHPRFFVDGPARFSPLEVGGFCGRVQHGGSCNADRIDFVPHCHGTHTEGAGHVLPGRQAVDAELNQALIPASLITVRPEAGETGRSPCIRDSALQWPASSRALIIRTLPNGADKRERDYAKAPPYPLLEPEAVARMAASGIDHLLIDTPSLDGSDEEQLLRHRLFWGLDPESSSPSLPEARRSATVTEMIFVPDHAADGDYLLHLGLSNLVGDATPSCPILYPMT</sequence>
<keyword evidence="2" id="KW-1185">Reference proteome</keyword>
<dbReference type="InterPro" id="IPR007325">
    <property type="entry name" value="KFase/CYL"/>
</dbReference>
<dbReference type="SUPFAM" id="SSF102198">
    <property type="entry name" value="Putative cyclase"/>
    <property type="match status" value="1"/>
</dbReference>
<dbReference type="AlphaFoldDB" id="A0A0K0XXR9"/>
<name>A0A0K0XXR9_9GAMM</name>
<reference evidence="1 2" key="1">
    <citation type="submission" date="2015-07" db="EMBL/GenBank/DDBJ databases">
        <authorList>
            <person name="Noorani M."/>
        </authorList>
    </citation>
    <scope>NUCLEOTIDE SEQUENCE [LARGE SCALE GENOMIC DNA]</scope>
    <source>
        <strain evidence="1 2">KCTC 42284</strain>
    </source>
</reference>
<evidence type="ECO:0000313" key="2">
    <source>
        <dbReference type="Proteomes" id="UP000066624"/>
    </source>
</evidence>
<dbReference type="KEGG" id="wma:WM2015_2129"/>